<dbReference type="InterPro" id="IPR050343">
    <property type="entry name" value="RsuA_PseudoU_synthase"/>
</dbReference>
<evidence type="ECO:0000256" key="3">
    <source>
        <dbReference type="PROSITE-ProRule" id="PRU00182"/>
    </source>
</evidence>
<dbReference type="InterPro" id="IPR036986">
    <property type="entry name" value="S4_RNA-bd_sf"/>
</dbReference>
<sequence length="243" mass="27844">MAERLQKILSQLGVASRRQAEQWIQQGRVTINGRVAEIGQQADLKRDRIHLDGKRLRPKHRPEARYLLLHKPVGVVSTCRDPQRRRTVIDLVDPEFRPGLHPVGRLDTDSSGLLLLCNDGELTYQISHPRFHIEKTYRVWVEGHPPASVLEHWRSGVWLDDYQTLPAGVRILHDRAESTLLEVILHEGRNRQIRRVAEQLGHPVLRLTRVAIGPLRLGSLQPGEYRSLTAAEVYRLRQLAQGT</sequence>
<accession>A0A0H3K3M3</accession>
<dbReference type="InterPro" id="IPR006145">
    <property type="entry name" value="PsdUridine_synth_RsuA/RluA"/>
</dbReference>
<dbReference type="Pfam" id="PF01479">
    <property type="entry name" value="S4"/>
    <property type="match status" value="1"/>
</dbReference>
<dbReference type="EMBL" id="AP008231">
    <property type="protein sequence ID" value="BAD78725.1"/>
    <property type="molecule type" value="Genomic_DNA"/>
</dbReference>
<dbReference type="GO" id="GO:0003723">
    <property type="term" value="F:RNA binding"/>
    <property type="evidence" value="ECO:0007669"/>
    <property type="project" value="UniProtKB-KW"/>
</dbReference>
<evidence type="ECO:0000256" key="1">
    <source>
        <dbReference type="ARBA" id="ARBA00008348"/>
    </source>
</evidence>
<dbReference type="GO" id="GO:0000455">
    <property type="term" value="P:enzyme-directed rRNA pseudouridine synthesis"/>
    <property type="evidence" value="ECO:0007669"/>
    <property type="project" value="UniProtKB-ARBA"/>
</dbReference>
<dbReference type="NCBIfam" id="TIGR00093">
    <property type="entry name" value="pseudouridine synthase"/>
    <property type="match status" value="1"/>
</dbReference>
<dbReference type="Pfam" id="PF00849">
    <property type="entry name" value="PseudoU_synth_2"/>
    <property type="match status" value="1"/>
</dbReference>
<comment type="similarity">
    <text evidence="1">Belongs to the pseudouridine synthase RsuA family.</text>
</comment>
<evidence type="ECO:0000313" key="6">
    <source>
        <dbReference type="Proteomes" id="UP000001175"/>
    </source>
</evidence>
<dbReference type="eggNOG" id="COG1187">
    <property type="taxonomic scope" value="Bacteria"/>
</dbReference>
<dbReference type="AlphaFoldDB" id="A0A0H3K3M3"/>
<dbReference type="PROSITE" id="PS50889">
    <property type="entry name" value="S4"/>
    <property type="match status" value="1"/>
</dbReference>
<evidence type="ECO:0000313" key="5">
    <source>
        <dbReference type="EMBL" id="BAD78725.1"/>
    </source>
</evidence>
<dbReference type="Gene3D" id="3.10.290.10">
    <property type="entry name" value="RNA-binding S4 domain"/>
    <property type="match status" value="1"/>
</dbReference>
<reference evidence="5 6" key="1">
    <citation type="journal article" date="2007" name="Photosyn. Res.">
        <title>Complete nucleotide sequence of the freshwater unicellular cyanobacterium Synechococcus elongatus PCC 6301 chromosome: gene content and organization.</title>
        <authorList>
            <person name="Sugita C."/>
            <person name="Ogata K."/>
            <person name="Shikata M."/>
            <person name="Jikuya H."/>
            <person name="Takano J."/>
            <person name="Furumichi M."/>
            <person name="Kanehisa M."/>
            <person name="Omata T."/>
            <person name="Sugiura M."/>
            <person name="Sugita M."/>
        </authorList>
    </citation>
    <scope>NUCLEOTIDE SEQUENCE [LARGE SCALE GENOMIC DNA]</scope>
    <source>
        <strain evidence="6">ATCC 27144 / PCC 6301 / SAUG 1402/1</strain>
    </source>
</reference>
<dbReference type="CDD" id="cd02870">
    <property type="entry name" value="PseudoU_synth_RsuA_like"/>
    <property type="match status" value="1"/>
</dbReference>
<dbReference type="Gene3D" id="3.30.70.1560">
    <property type="entry name" value="Alpha-L RNA-binding motif"/>
    <property type="match status" value="1"/>
</dbReference>
<dbReference type="SUPFAM" id="SSF55174">
    <property type="entry name" value="Alpha-L RNA-binding motif"/>
    <property type="match status" value="1"/>
</dbReference>
<dbReference type="InterPro" id="IPR042092">
    <property type="entry name" value="PsdUridine_s_RsuA/RluB/E/F_cat"/>
</dbReference>
<organism evidence="5 6">
    <name type="scientific">Synechococcus sp. (strain ATCC 27144 / PCC 6301 / SAUG 1402/1)</name>
    <name type="common">Anacystis nidulans</name>
    <dbReference type="NCBI Taxonomy" id="269084"/>
    <lineage>
        <taxon>Bacteria</taxon>
        <taxon>Bacillati</taxon>
        <taxon>Cyanobacteriota</taxon>
        <taxon>Cyanophyceae</taxon>
        <taxon>Synechococcales</taxon>
        <taxon>Synechococcaceae</taxon>
        <taxon>Synechococcus</taxon>
    </lineage>
</organism>
<name>A0A0H3K3M3_SYNP6</name>
<gene>
    <name evidence="5" type="ordered locus">syc0535_d</name>
</gene>
<dbReference type="GeneID" id="72429863"/>
<evidence type="ECO:0000259" key="4">
    <source>
        <dbReference type="SMART" id="SM00363"/>
    </source>
</evidence>
<dbReference type="SUPFAM" id="SSF55120">
    <property type="entry name" value="Pseudouridine synthase"/>
    <property type="match status" value="1"/>
</dbReference>
<dbReference type="PANTHER" id="PTHR47683">
    <property type="entry name" value="PSEUDOURIDINE SYNTHASE FAMILY PROTEIN-RELATED"/>
    <property type="match status" value="1"/>
</dbReference>
<dbReference type="Proteomes" id="UP000001175">
    <property type="component" value="Chromosome"/>
</dbReference>
<dbReference type="GO" id="GO:0120159">
    <property type="term" value="F:rRNA pseudouridine synthase activity"/>
    <property type="evidence" value="ECO:0007669"/>
    <property type="project" value="UniProtKB-ARBA"/>
</dbReference>
<dbReference type="PANTHER" id="PTHR47683:SF2">
    <property type="entry name" value="RNA-BINDING S4 DOMAIN-CONTAINING PROTEIN"/>
    <property type="match status" value="1"/>
</dbReference>
<feature type="domain" description="RNA-binding S4" evidence="4">
    <location>
        <begin position="3"/>
        <end position="64"/>
    </location>
</feature>
<dbReference type="InterPro" id="IPR002942">
    <property type="entry name" value="S4_RNA-bd"/>
</dbReference>
<keyword evidence="2" id="KW-0413">Isomerase</keyword>
<dbReference type="KEGG" id="syc:syc0535_d"/>
<dbReference type="InterPro" id="IPR000748">
    <property type="entry name" value="PsdUridine_synth_RsuA/RluB/E/F"/>
</dbReference>
<evidence type="ECO:0000256" key="2">
    <source>
        <dbReference type="ARBA" id="ARBA00023235"/>
    </source>
</evidence>
<dbReference type="CDD" id="cd00165">
    <property type="entry name" value="S4"/>
    <property type="match status" value="1"/>
</dbReference>
<proteinExistence type="inferred from homology"/>
<dbReference type="SMART" id="SM00363">
    <property type="entry name" value="S4"/>
    <property type="match status" value="1"/>
</dbReference>
<keyword evidence="3" id="KW-0694">RNA-binding</keyword>
<dbReference type="Gene3D" id="3.30.70.580">
    <property type="entry name" value="Pseudouridine synthase I, catalytic domain, N-terminal subdomain"/>
    <property type="match status" value="1"/>
</dbReference>
<dbReference type="InterPro" id="IPR020094">
    <property type="entry name" value="TruA/RsuA/RluB/E/F_N"/>
</dbReference>
<dbReference type="RefSeq" id="WP_011242847.1">
    <property type="nucleotide sequence ID" value="NC_006576.1"/>
</dbReference>
<dbReference type="InterPro" id="IPR020103">
    <property type="entry name" value="PsdUridine_synth_cat_dom_sf"/>
</dbReference>
<dbReference type="FunFam" id="3.10.290.10:FF:000003">
    <property type="entry name" value="Pseudouridine synthase"/>
    <property type="match status" value="1"/>
</dbReference>
<protein>
    <submittedName>
        <fullName evidence="5">Probable ribosomal large subunit pseudouridine synthase B</fullName>
    </submittedName>
</protein>